<proteinExistence type="predicted"/>
<evidence type="ECO:0000313" key="2">
    <source>
        <dbReference type="EMBL" id="MBG0779506.1"/>
    </source>
</evidence>
<evidence type="ECO:0000259" key="1">
    <source>
        <dbReference type="PROSITE" id="PS51379"/>
    </source>
</evidence>
<dbReference type="Gene3D" id="3.30.70.20">
    <property type="match status" value="1"/>
</dbReference>
<dbReference type="Pfam" id="PF12797">
    <property type="entry name" value="Fer4_2"/>
    <property type="match status" value="1"/>
</dbReference>
<sequence>MIHDKKAHKYGMVIDLDKCTGCGTCAVSCMSENNVPFKEDESDKKDSITW</sequence>
<gene>
    <name evidence="2" type="ORF">H0S81_06225</name>
</gene>
<organism evidence="2 3">
    <name type="scientific">Desulfotignum balticum</name>
    <dbReference type="NCBI Taxonomy" id="115781"/>
    <lineage>
        <taxon>Bacteria</taxon>
        <taxon>Pseudomonadati</taxon>
        <taxon>Thermodesulfobacteriota</taxon>
        <taxon>Desulfobacteria</taxon>
        <taxon>Desulfobacterales</taxon>
        <taxon>Desulfobacteraceae</taxon>
        <taxon>Desulfotignum</taxon>
    </lineage>
</organism>
<feature type="domain" description="4Fe-4S ferredoxin-type" evidence="1">
    <location>
        <begin position="10"/>
        <end position="40"/>
    </location>
</feature>
<name>A0A931G7K9_9BACT</name>
<reference evidence="2" key="1">
    <citation type="submission" date="2020-07" db="EMBL/GenBank/DDBJ databases">
        <title>Severe corrosion of carbon steel in oil field produced water can be linked to methanogenic archaea containing a special type of NiFe hydrogenase.</title>
        <authorList>
            <person name="Lahme S."/>
            <person name="Mand J."/>
            <person name="Longwell J."/>
            <person name="Smith R."/>
            <person name="Enning D."/>
        </authorList>
    </citation>
    <scope>NUCLEOTIDE SEQUENCE</scope>
    <source>
        <strain evidence="2">MIC098Bin6</strain>
    </source>
</reference>
<dbReference type="PROSITE" id="PS51379">
    <property type="entry name" value="4FE4S_FER_2"/>
    <property type="match status" value="1"/>
</dbReference>
<dbReference type="EMBL" id="JACCQK010000339">
    <property type="protein sequence ID" value="MBG0779506.1"/>
    <property type="molecule type" value="Genomic_DNA"/>
</dbReference>
<dbReference type="AlphaFoldDB" id="A0A931G7K9"/>
<protein>
    <submittedName>
        <fullName evidence="2">4Fe-4S binding protein</fullName>
    </submittedName>
</protein>
<dbReference type="InterPro" id="IPR017896">
    <property type="entry name" value="4Fe4S_Fe-S-bd"/>
</dbReference>
<dbReference type="Proteomes" id="UP000706172">
    <property type="component" value="Unassembled WGS sequence"/>
</dbReference>
<comment type="caution">
    <text evidence="2">The sequence shown here is derived from an EMBL/GenBank/DDBJ whole genome shotgun (WGS) entry which is preliminary data.</text>
</comment>
<feature type="non-terminal residue" evidence="2">
    <location>
        <position position="50"/>
    </location>
</feature>
<dbReference type="SUPFAM" id="SSF54862">
    <property type="entry name" value="4Fe-4S ferredoxins"/>
    <property type="match status" value="1"/>
</dbReference>
<evidence type="ECO:0000313" key="3">
    <source>
        <dbReference type="Proteomes" id="UP000706172"/>
    </source>
</evidence>
<accession>A0A931G7K9</accession>